<sequence length="194" mass="20974">MKYKIAVSGAAQIGHCAKNAAKLAKEVGKEIARQKCILVTGATTGIPYFSALGCKEANGFSVGFSPATSEAAHLKTYKLPLDPFDIMVYTGADYVGRNVIMTKSVDGVIIICGRMGTLHEFATAFEIQKPIGVLEGSGGTADKIKKIATGPYRGVKKIVYEKDPKKLVEKLIKLIKKTTTRPPRPPIHRRRMGP</sequence>
<organism evidence="1 2">
    <name type="scientific">Candidatus Nealsonbacteria bacterium CG23_combo_of_CG06-09_8_20_14_all_36_12</name>
    <dbReference type="NCBI Taxonomy" id="1974718"/>
    <lineage>
        <taxon>Bacteria</taxon>
        <taxon>Candidatus Nealsoniibacteriota</taxon>
    </lineage>
</organism>
<dbReference type="Proteomes" id="UP000228681">
    <property type="component" value="Unassembled WGS sequence"/>
</dbReference>
<name>A0A2G9Z0D8_9BACT</name>
<evidence type="ECO:0000313" key="2">
    <source>
        <dbReference type="Proteomes" id="UP000228681"/>
    </source>
</evidence>
<reference evidence="1 2" key="1">
    <citation type="submission" date="2017-09" db="EMBL/GenBank/DDBJ databases">
        <title>Depth-based differentiation of microbial function through sediment-hosted aquifers and enrichment of novel symbionts in the deep terrestrial subsurface.</title>
        <authorList>
            <person name="Probst A.J."/>
            <person name="Ladd B."/>
            <person name="Jarett J.K."/>
            <person name="Geller-Mcgrath D.E."/>
            <person name="Sieber C.M."/>
            <person name="Emerson J.B."/>
            <person name="Anantharaman K."/>
            <person name="Thomas B.C."/>
            <person name="Malmstrom R."/>
            <person name="Stieglmeier M."/>
            <person name="Klingl A."/>
            <person name="Woyke T."/>
            <person name="Ryan C.M."/>
            <person name="Banfield J.F."/>
        </authorList>
    </citation>
    <scope>NUCLEOTIDE SEQUENCE [LARGE SCALE GENOMIC DNA]</scope>
    <source>
        <strain evidence="1">CG23_combo_of_CG06-09_8_20_14_all_36_12</strain>
    </source>
</reference>
<evidence type="ECO:0008006" key="3">
    <source>
        <dbReference type="Google" id="ProtNLM"/>
    </source>
</evidence>
<accession>A0A2G9Z0D8</accession>
<evidence type="ECO:0000313" key="1">
    <source>
        <dbReference type="EMBL" id="PIP24954.1"/>
    </source>
</evidence>
<comment type="caution">
    <text evidence="1">The sequence shown here is derived from an EMBL/GenBank/DDBJ whole genome shotgun (WGS) entry which is preliminary data.</text>
</comment>
<dbReference type="Pfam" id="PF18306">
    <property type="entry name" value="LDcluster4"/>
    <property type="match status" value="1"/>
</dbReference>
<dbReference type="AlphaFoldDB" id="A0A2G9Z0D8"/>
<dbReference type="EMBL" id="PCRS01000021">
    <property type="protein sequence ID" value="PIP24954.1"/>
    <property type="molecule type" value="Genomic_DNA"/>
</dbReference>
<dbReference type="InterPro" id="IPR041164">
    <property type="entry name" value="LDcluster4"/>
</dbReference>
<gene>
    <name evidence="1" type="ORF">COX34_01410</name>
</gene>
<dbReference type="Gene3D" id="3.40.50.450">
    <property type="match status" value="1"/>
</dbReference>
<protein>
    <recommendedName>
        <fullName evidence="3">TIGR00725 family protein</fullName>
    </recommendedName>
</protein>
<dbReference type="SUPFAM" id="SSF102405">
    <property type="entry name" value="MCP/YpsA-like"/>
    <property type="match status" value="1"/>
</dbReference>
<proteinExistence type="predicted"/>